<accession>A0ABW9B587</accession>
<comment type="caution">
    <text evidence="1">The sequence shown here is derived from an EMBL/GenBank/DDBJ whole genome shotgun (WGS) entry which is preliminary data.</text>
</comment>
<dbReference type="RefSeq" id="WP_408182969.1">
    <property type="nucleotide sequence ID" value="NZ_JAQQEZ010000080.1"/>
</dbReference>
<protein>
    <submittedName>
        <fullName evidence="1">Uncharacterized protein</fullName>
    </submittedName>
</protein>
<reference evidence="1 2" key="1">
    <citation type="journal article" date="2024" name="Chem. Sci.">
        <title>Discovery of megapolipeptins by genome mining of a Burkholderiales bacteria collection.</title>
        <authorList>
            <person name="Paulo B.S."/>
            <person name="Recchia M.J.J."/>
            <person name="Lee S."/>
            <person name="Fergusson C.H."/>
            <person name="Romanowski S.B."/>
            <person name="Hernandez A."/>
            <person name="Krull N."/>
            <person name="Liu D.Y."/>
            <person name="Cavanagh H."/>
            <person name="Bos A."/>
            <person name="Gray C.A."/>
            <person name="Murphy B.T."/>
            <person name="Linington R.G."/>
            <person name="Eustaquio A.S."/>
        </authorList>
    </citation>
    <scope>NUCLEOTIDE SEQUENCE [LARGE SCALE GENOMIC DNA]</scope>
    <source>
        <strain evidence="1 2">RL17-350-BIC-A</strain>
    </source>
</reference>
<dbReference type="Proteomes" id="UP001629230">
    <property type="component" value="Unassembled WGS sequence"/>
</dbReference>
<dbReference type="EMBL" id="JAQQEZ010000080">
    <property type="protein sequence ID" value="MFM0008085.1"/>
    <property type="molecule type" value="Genomic_DNA"/>
</dbReference>
<evidence type="ECO:0000313" key="1">
    <source>
        <dbReference type="EMBL" id="MFM0008085.1"/>
    </source>
</evidence>
<gene>
    <name evidence="1" type="ORF">PQR57_45100</name>
</gene>
<organism evidence="1 2">
    <name type="scientific">Paraburkholderia dipogonis</name>
    <dbReference type="NCBI Taxonomy" id="1211383"/>
    <lineage>
        <taxon>Bacteria</taxon>
        <taxon>Pseudomonadati</taxon>
        <taxon>Pseudomonadota</taxon>
        <taxon>Betaproteobacteria</taxon>
        <taxon>Burkholderiales</taxon>
        <taxon>Burkholderiaceae</taxon>
        <taxon>Paraburkholderia</taxon>
    </lineage>
</organism>
<keyword evidence="2" id="KW-1185">Reference proteome</keyword>
<evidence type="ECO:0000313" key="2">
    <source>
        <dbReference type="Proteomes" id="UP001629230"/>
    </source>
</evidence>
<proteinExistence type="predicted"/>
<sequence>MMEVASQITYTSFNIRVSLYPKHQGALMYFYHAAIDRPAAWDASHRMPAALHTAAQESGLTDGVTSGRGTFSEVLCSTTSSKTMTEYNAGHLSFPE</sequence>
<name>A0ABW9B587_9BURK</name>